<keyword evidence="15" id="KW-1185">Reference proteome</keyword>
<dbReference type="GO" id="GO:0045490">
    <property type="term" value="P:pectin catabolic process"/>
    <property type="evidence" value="ECO:0007669"/>
    <property type="project" value="UniProtKB-UniRule"/>
</dbReference>
<evidence type="ECO:0000256" key="9">
    <source>
        <dbReference type="ARBA" id="ARBA00047928"/>
    </source>
</evidence>
<comment type="pathway">
    <text evidence="2 12">Glycan metabolism; pectin degradation; 2-dehydro-3-deoxy-D-gluconate from pectin: step 1/5.</text>
</comment>
<dbReference type="PANTHER" id="PTHR31321">
    <property type="entry name" value="ACYL-COA THIOESTER HYDROLASE YBHC-RELATED"/>
    <property type="match status" value="1"/>
</dbReference>
<evidence type="ECO:0000256" key="10">
    <source>
        <dbReference type="ARBA" id="ARBA00057335"/>
    </source>
</evidence>
<keyword evidence="5" id="KW-0964">Secreted</keyword>
<accession>A0AAV0Z947</accession>
<dbReference type="InterPro" id="IPR000070">
    <property type="entry name" value="Pectinesterase_cat"/>
</dbReference>
<keyword evidence="6 12" id="KW-0378">Hydrolase</keyword>
<evidence type="ECO:0000259" key="13">
    <source>
        <dbReference type="Pfam" id="PF01095"/>
    </source>
</evidence>
<feature type="domain" description="Pectinesterase catalytic" evidence="13">
    <location>
        <begin position="40"/>
        <end position="318"/>
    </location>
</feature>
<evidence type="ECO:0000313" key="15">
    <source>
        <dbReference type="Proteomes" id="UP001157006"/>
    </source>
</evidence>
<organism evidence="14 15">
    <name type="scientific">Vicia faba</name>
    <name type="common">Broad bean</name>
    <name type="synonym">Faba vulgaris</name>
    <dbReference type="NCBI Taxonomy" id="3906"/>
    <lineage>
        <taxon>Eukaryota</taxon>
        <taxon>Viridiplantae</taxon>
        <taxon>Streptophyta</taxon>
        <taxon>Embryophyta</taxon>
        <taxon>Tracheophyta</taxon>
        <taxon>Spermatophyta</taxon>
        <taxon>Magnoliopsida</taxon>
        <taxon>eudicotyledons</taxon>
        <taxon>Gunneridae</taxon>
        <taxon>Pentapetalae</taxon>
        <taxon>rosids</taxon>
        <taxon>fabids</taxon>
        <taxon>Fabales</taxon>
        <taxon>Fabaceae</taxon>
        <taxon>Papilionoideae</taxon>
        <taxon>50 kb inversion clade</taxon>
        <taxon>NPAAA clade</taxon>
        <taxon>Hologalegina</taxon>
        <taxon>IRL clade</taxon>
        <taxon>Fabeae</taxon>
        <taxon>Vicia</taxon>
    </lineage>
</organism>
<protein>
    <recommendedName>
        <fullName evidence="4 12">Pectinesterase</fullName>
        <ecNumber evidence="4 12">3.1.1.11</ecNumber>
    </recommendedName>
</protein>
<dbReference type="Gene3D" id="2.160.20.10">
    <property type="entry name" value="Single-stranded right-handed beta-helix, Pectin lyase-like"/>
    <property type="match status" value="1"/>
</dbReference>
<comment type="catalytic activity">
    <reaction evidence="9 12">
        <text>[(1-&gt;4)-alpha-D-galacturonosyl methyl ester](n) + n H2O = [(1-&gt;4)-alpha-D-galacturonosyl](n) + n methanol + n H(+)</text>
        <dbReference type="Rhea" id="RHEA:22380"/>
        <dbReference type="Rhea" id="RHEA-COMP:14570"/>
        <dbReference type="Rhea" id="RHEA-COMP:14573"/>
        <dbReference type="ChEBI" id="CHEBI:15377"/>
        <dbReference type="ChEBI" id="CHEBI:15378"/>
        <dbReference type="ChEBI" id="CHEBI:17790"/>
        <dbReference type="ChEBI" id="CHEBI:140522"/>
        <dbReference type="ChEBI" id="CHEBI:140523"/>
        <dbReference type="EC" id="3.1.1.11"/>
    </reaction>
</comment>
<feature type="signal peptide" evidence="12">
    <location>
        <begin position="1"/>
        <end position="23"/>
    </location>
</feature>
<dbReference type="InterPro" id="IPR011050">
    <property type="entry name" value="Pectin_lyase_fold/virulence"/>
</dbReference>
<keyword evidence="7 12" id="KW-0063">Aspartyl esterase</keyword>
<dbReference type="FunFam" id="2.160.20.10:FF:000013">
    <property type="entry name" value="Pectinesterase"/>
    <property type="match status" value="1"/>
</dbReference>
<evidence type="ECO:0000256" key="12">
    <source>
        <dbReference type="RuleBase" id="RU000589"/>
    </source>
</evidence>
<feature type="active site" evidence="11">
    <location>
        <position position="188"/>
    </location>
</feature>
<evidence type="ECO:0000256" key="1">
    <source>
        <dbReference type="ARBA" id="ARBA00004191"/>
    </source>
</evidence>
<evidence type="ECO:0000256" key="4">
    <source>
        <dbReference type="ARBA" id="ARBA00013229"/>
    </source>
</evidence>
<dbReference type="GO" id="GO:0042545">
    <property type="term" value="P:cell wall modification"/>
    <property type="evidence" value="ECO:0007669"/>
    <property type="project" value="UniProtKB-UniRule"/>
</dbReference>
<reference evidence="14 15" key="1">
    <citation type="submission" date="2023-01" db="EMBL/GenBank/DDBJ databases">
        <authorList>
            <person name="Kreplak J."/>
        </authorList>
    </citation>
    <scope>NUCLEOTIDE SEQUENCE [LARGE SCALE GENOMIC DNA]</scope>
</reference>
<dbReference type="EC" id="3.1.1.11" evidence="4 12"/>
<evidence type="ECO:0000256" key="6">
    <source>
        <dbReference type="ARBA" id="ARBA00022801"/>
    </source>
</evidence>
<keyword evidence="12" id="KW-0732">Signal</keyword>
<name>A0AAV0Z947_VICFA</name>
<keyword evidence="8" id="KW-0325">Glycoprotein</keyword>
<comment type="function">
    <text evidence="10">Acts in the modification of cell walls via demethylesterification of cell wall pectin.</text>
</comment>
<dbReference type="InterPro" id="IPR012334">
    <property type="entry name" value="Pectin_lyas_fold"/>
</dbReference>
<evidence type="ECO:0000313" key="14">
    <source>
        <dbReference type="EMBL" id="CAI8593793.1"/>
    </source>
</evidence>
<comment type="similarity">
    <text evidence="3">Belongs to the pectinesterase family.</text>
</comment>
<dbReference type="PROSITE" id="PS00503">
    <property type="entry name" value="PECTINESTERASE_2"/>
    <property type="match status" value="1"/>
</dbReference>
<dbReference type="AlphaFoldDB" id="A0AAV0Z947"/>
<dbReference type="SUPFAM" id="SSF51126">
    <property type="entry name" value="Pectin lyase-like"/>
    <property type="match status" value="1"/>
</dbReference>
<dbReference type="Proteomes" id="UP001157006">
    <property type="component" value="Chromosome 1S"/>
</dbReference>
<dbReference type="PANTHER" id="PTHR31321:SF76">
    <property type="entry name" value="PECTINESTERASE 10-RELATED"/>
    <property type="match status" value="1"/>
</dbReference>
<comment type="subcellular location">
    <subcellularLocation>
        <location evidence="1">Secreted</location>
        <location evidence="1">Cell wall</location>
    </subcellularLocation>
</comment>
<evidence type="ECO:0000256" key="3">
    <source>
        <dbReference type="ARBA" id="ARBA00008891"/>
    </source>
</evidence>
<evidence type="ECO:0000256" key="8">
    <source>
        <dbReference type="ARBA" id="ARBA00023180"/>
    </source>
</evidence>
<feature type="chain" id="PRO_5043106273" description="Pectinesterase" evidence="12">
    <location>
        <begin position="24"/>
        <end position="328"/>
    </location>
</feature>
<keyword evidence="5" id="KW-0134">Cell wall</keyword>
<dbReference type="Pfam" id="PF01095">
    <property type="entry name" value="Pectinesterase"/>
    <property type="match status" value="1"/>
</dbReference>
<proteinExistence type="inferred from homology"/>
<evidence type="ECO:0000256" key="11">
    <source>
        <dbReference type="PROSITE-ProRule" id="PRU10040"/>
    </source>
</evidence>
<dbReference type="GO" id="GO:0030599">
    <property type="term" value="F:pectinesterase activity"/>
    <property type="evidence" value="ECO:0007669"/>
    <property type="project" value="UniProtKB-UniRule"/>
</dbReference>
<evidence type="ECO:0000256" key="5">
    <source>
        <dbReference type="ARBA" id="ARBA00022512"/>
    </source>
</evidence>
<sequence>MFMFRLIIISFLFLALRVDKANAQLSYKKFGNKLLPYSEILVDGSGHGNFTTIQSAINSIPSNNKYWTTIRIKAGNYREKVIIPKDKSYILLKGSGKSKTLVEWDDHSDLKIPTFSSLADNIIVKSISFRNSYNNPINNKPKIPAIAAKVSGDNTYFFRVGFYGYQDTLYDAKGRHYYKLCTIQGAVDFIFGAGQSLFERCSINVIGDGYITAQGRESPNDSNGFVFKDSHVFGNATTYLGRAWRQYARVLFYNTNLTNVIQPLGWDSWNFNTHENLITFAEYGNFGPGADTSKRVDWVNKLDKTTIENMASVNFIDDKKEWIDNQPY</sequence>
<dbReference type="InterPro" id="IPR033131">
    <property type="entry name" value="Pectinesterase_Asp_AS"/>
</dbReference>
<evidence type="ECO:0000256" key="7">
    <source>
        <dbReference type="ARBA" id="ARBA00023085"/>
    </source>
</evidence>
<evidence type="ECO:0000256" key="2">
    <source>
        <dbReference type="ARBA" id="ARBA00005184"/>
    </source>
</evidence>
<dbReference type="EMBL" id="OX451735">
    <property type="protein sequence ID" value="CAI8593793.1"/>
    <property type="molecule type" value="Genomic_DNA"/>
</dbReference>
<gene>
    <name evidence="14" type="ORF">VFH_I109320</name>
</gene>